<evidence type="ECO:0000313" key="2">
    <source>
        <dbReference type="EMBL" id="SFH20004.1"/>
    </source>
</evidence>
<evidence type="ECO:0000313" key="3">
    <source>
        <dbReference type="Proteomes" id="UP000199040"/>
    </source>
</evidence>
<keyword evidence="3" id="KW-1185">Reference proteome</keyword>
<proteinExistence type="predicted"/>
<dbReference type="EMBL" id="FOPY01000001">
    <property type="protein sequence ID" value="SFH20004.1"/>
    <property type="molecule type" value="Genomic_DNA"/>
</dbReference>
<feature type="transmembrane region" description="Helical" evidence="1">
    <location>
        <begin position="77"/>
        <end position="96"/>
    </location>
</feature>
<evidence type="ECO:0000256" key="1">
    <source>
        <dbReference type="SAM" id="Phobius"/>
    </source>
</evidence>
<dbReference type="RefSeq" id="WP_092842775.1">
    <property type="nucleotide sequence ID" value="NZ_FOPY01000001.1"/>
</dbReference>
<keyword evidence="1" id="KW-0812">Transmembrane</keyword>
<organism evidence="2 3">
    <name type="scientific">Modicisalibacter xianhensis</name>
    <dbReference type="NCBI Taxonomy" id="442341"/>
    <lineage>
        <taxon>Bacteria</taxon>
        <taxon>Pseudomonadati</taxon>
        <taxon>Pseudomonadota</taxon>
        <taxon>Gammaproteobacteria</taxon>
        <taxon>Oceanospirillales</taxon>
        <taxon>Halomonadaceae</taxon>
        <taxon>Modicisalibacter</taxon>
    </lineage>
</organism>
<dbReference type="Proteomes" id="UP000199040">
    <property type="component" value="Unassembled WGS sequence"/>
</dbReference>
<keyword evidence="1" id="KW-0472">Membrane</keyword>
<dbReference type="STRING" id="442341.SAMN04487959_101204"/>
<gene>
    <name evidence="2" type="ORF">SAMN04487959_101204</name>
</gene>
<name>A0A1I2Y2Q6_9GAMM</name>
<reference evidence="2 3" key="1">
    <citation type="submission" date="2016-10" db="EMBL/GenBank/DDBJ databases">
        <authorList>
            <person name="de Groot N.N."/>
        </authorList>
    </citation>
    <scope>NUCLEOTIDE SEQUENCE [LARGE SCALE GENOMIC DNA]</scope>
    <source>
        <strain evidence="2 3">CGMCC 1.6848</strain>
    </source>
</reference>
<feature type="transmembrane region" description="Helical" evidence="1">
    <location>
        <begin position="52"/>
        <end position="70"/>
    </location>
</feature>
<keyword evidence="1" id="KW-1133">Transmembrane helix</keyword>
<accession>A0A1I2Y2Q6</accession>
<sequence length="97" mass="10350">MLANGFFTWLGESLGEAIRFIVDVLGGFFAGIGVAAHDFIEGLTGSLGMDTSLFGLIALILGLGLLYKGIRALLQRSFLTGALWMLFGLLVLSWLIA</sequence>
<feature type="transmembrane region" description="Helical" evidence="1">
    <location>
        <begin position="20"/>
        <end position="40"/>
    </location>
</feature>
<protein>
    <submittedName>
        <fullName evidence="2">Uncharacterized protein</fullName>
    </submittedName>
</protein>
<dbReference type="AlphaFoldDB" id="A0A1I2Y2Q6"/>